<name>A0A9P9KJZ5_FUSSL</name>
<proteinExistence type="predicted"/>
<dbReference type="AlphaFoldDB" id="A0A9P9KJZ5"/>
<evidence type="ECO:0000256" key="1">
    <source>
        <dbReference type="SAM" id="MobiDB-lite"/>
    </source>
</evidence>
<dbReference type="Proteomes" id="UP000736672">
    <property type="component" value="Unassembled WGS sequence"/>
</dbReference>
<protein>
    <submittedName>
        <fullName evidence="2">Uncharacterized protein</fullName>
    </submittedName>
</protein>
<evidence type="ECO:0000313" key="3">
    <source>
        <dbReference type="Proteomes" id="UP000736672"/>
    </source>
</evidence>
<organism evidence="2 3">
    <name type="scientific">Fusarium solani</name>
    <name type="common">Filamentous fungus</name>
    <dbReference type="NCBI Taxonomy" id="169388"/>
    <lineage>
        <taxon>Eukaryota</taxon>
        <taxon>Fungi</taxon>
        <taxon>Dikarya</taxon>
        <taxon>Ascomycota</taxon>
        <taxon>Pezizomycotina</taxon>
        <taxon>Sordariomycetes</taxon>
        <taxon>Hypocreomycetidae</taxon>
        <taxon>Hypocreales</taxon>
        <taxon>Nectriaceae</taxon>
        <taxon>Fusarium</taxon>
        <taxon>Fusarium solani species complex</taxon>
    </lineage>
</organism>
<feature type="region of interest" description="Disordered" evidence="1">
    <location>
        <begin position="1"/>
        <end position="29"/>
    </location>
</feature>
<feature type="region of interest" description="Disordered" evidence="1">
    <location>
        <begin position="149"/>
        <end position="168"/>
    </location>
</feature>
<keyword evidence="3" id="KW-1185">Reference proteome</keyword>
<accession>A0A9P9KJZ5</accession>
<evidence type="ECO:0000313" key="2">
    <source>
        <dbReference type="EMBL" id="KAH7264523.1"/>
    </source>
</evidence>
<dbReference type="EMBL" id="JAGTJS010000007">
    <property type="protein sequence ID" value="KAH7264523.1"/>
    <property type="molecule type" value="Genomic_DNA"/>
</dbReference>
<comment type="caution">
    <text evidence="2">The sequence shown here is derived from an EMBL/GenBank/DDBJ whole genome shotgun (WGS) entry which is preliminary data.</text>
</comment>
<feature type="compositionally biased region" description="Basic and acidic residues" evidence="1">
    <location>
        <begin position="1"/>
        <end position="13"/>
    </location>
</feature>
<reference evidence="2" key="1">
    <citation type="journal article" date="2021" name="Nat. Commun.">
        <title>Genetic determinants of endophytism in the Arabidopsis root mycobiome.</title>
        <authorList>
            <person name="Mesny F."/>
            <person name="Miyauchi S."/>
            <person name="Thiergart T."/>
            <person name="Pickel B."/>
            <person name="Atanasova L."/>
            <person name="Karlsson M."/>
            <person name="Huettel B."/>
            <person name="Barry K.W."/>
            <person name="Haridas S."/>
            <person name="Chen C."/>
            <person name="Bauer D."/>
            <person name="Andreopoulos W."/>
            <person name="Pangilinan J."/>
            <person name="LaButti K."/>
            <person name="Riley R."/>
            <person name="Lipzen A."/>
            <person name="Clum A."/>
            <person name="Drula E."/>
            <person name="Henrissat B."/>
            <person name="Kohler A."/>
            <person name="Grigoriev I.V."/>
            <person name="Martin F.M."/>
            <person name="Hacquard S."/>
        </authorList>
    </citation>
    <scope>NUCLEOTIDE SEQUENCE</scope>
    <source>
        <strain evidence="2">FSSC 5 MPI-SDFR-AT-0091</strain>
    </source>
</reference>
<sequence>MQDKVDHSPRDGVDSAVVPRAGLAKPNGRKADATTWDCWAEREFVSQKAELVVIVMRGTAGMAGAHRDDRNGARLDARLMSGSKSPTPRRGLGGQWRISACHLSGSRASHSPIKTSIPPLISFASLRHPLEAPLERNRAGMGMLAEGDPVRPQNGLGPPGEDDPGRCSQGLKPAAVPSVLFHCQRRKVLLLLFGVSGSEWWMSHVLKRTPMLVRAGEARMAGG</sequence>
<gene>
    <name evidence="2" type="ORF">B0J15DRAFT_524634</name>
</gene>